<dbReference type="Gene3D" id="3.20.20.70">
    <property type="entry name" value="Aldolase class I"/>
    <property type="match status" value="1"/>
</dbReference>
<organism evidence="13 14">
    <name type="scientific">Terribacillus saccharophilus</name>
    <dbReference type="NCBI Taxonomy" id="361277"/>
    <lineage>
        <taxon>Bacteria</taxon>
        <taxon>Bacillati</taxon>
        <taxon>Bacillota</taxon>
        <taxon>Bacilli</taxon>
        <taxon>Bacillales</taxon>
        <taxon>Bacillaceae</taxon>
        <taxon>Terribacillus</taxon>
    </lineage>
</organism>
<name>A0A268A919_9BACI</name>
<evidence type="ECO:0000256" key="10">
    <source>
        <dbReference type="ARBA" id="ARBA00023033"/>
    </source>
</evidence>
<comment type="cofactor">
    <cofactor evidence="1">
        <name>FMN</name>
        <dbReference type="ChEBI" id="CHEBI:58210"/>
    </cofactor>
</comment>
<keyword evidence="5" id="KW-0216">Detoxification</keyword>
<dbReference type="PANTHER" id="PTHR42747">
    <property type="entry name" value="NITRONATE MONOOXYGENASE-RELATED"/>
    <property type="match status" value="1"/>
</dbReference>
<evidence type="ECO:0000256" key="2">
    <source>
        <dbReference type="ARBA" id="ARBA00003535"/>
    </source>
</evidence>
<dbReference type="EMBL" id="NPBV01000022">
    <property type="protein sequence ID" value="PAD20618.1"/>
    <property type="molecule type" value="Genomic_DNA"/>
</dbReference>
<comment type="caution">
    <text evidence="13">The sequence shown here is derived from an EMBL/GenBank/DDBJ whole genome shotgun (WGS) entry which is preliminary data.</text>
</comment>
<keyword evidence="9" id="KW-0560">Oxidoreductase</keyword>
<dbReference type="CDD" id="cd04730">
    <property type="entry name" value="NPD_like"/>
    <property type="match status" value="1"/>
</dbReference>
<evidence type="ECO:0000313" key="13">
    <source>
        <dbReference type="EMBL" id="PAD20618.1"/>
    </source>
</evidence>
<dbReference type="AlphaFoldDB" id="A0A268A919"/>
<dbReference type="Proteomes" id="UP000216013">
    <property type="component" value="Unassembled WGS sequence"/>
</dbReference>
<dbReference type="FunFam" id="3.20.20.70:FF:000154">
    <property type="entry name" value="Probable nitronate monooxygenase"/>
    <property type="match status" value="1"/>
</dbReference>
<evidence type="ECO:0000256" key="8">
    <source>
        <dbReference type="ARBA" id="ARBA00022741"/>
    </source>
</evidence>
<reference evidence="13 14" key="1">
    <citation type="submission" date="2017-07" db="EMBL/GenBank/DDBJ databases">
        <title>Isolation and whole genome analysis of endospore-forming bacteria from heroin.</title>
        <authorList>
            <person name="Kalinowski J."/>
            <person name="Ahrens B."/>
            <person name="Al-Dilaimi A."/>
            <person name="Winkler A."/>
            <person name="Wibberg D."/>
            <person name="Schleenbecker U."/>
            <person name="Ruckert C."/>
            <person name="Wolfel R."/>
            <person name="Grass G."/>
        </authorList>
    </citation>
    <scope>NUCLEOTIDE SEQUENCE [LARGE SCALE GENOMIC DNA]</scope>
    <source>
        <strain evidence="13 14">7528</strain>
    </source>
</reference>
<evidence type="ECO:0000313" key="14">
    <source>
        <dbReference type="Proteomes" id="UP000216013"/>
    </source>
</evidence>
<dbReference type="Pfam" id="PF03060">
    <property type="entry name" value="NMO"/>
    <property type="match status" value="1"/>
</dbReference>
<evidence type="ECO:0000256" key="6">
    <source>
        <dbReference type="ARBA" id="ARBA00022630"/>
    </source>
</evidence>
<evidence type="ECO:0000256" key="12">
    <source>
        <dbReference type="ARBA" id="ARBA00049401"/>
    </source>
</evidence>
<comment type="catalytic activity">
    <reaction evidence="12">
        <text>3 propionate 3-nitronate + 3 O2 + H2O = 3 3-oxopropanoate + 2 nitrate + nitrite + H2O2 + 3 H(+)</text>
        <dbReference type="Rhea" id="RHEA:57332"/>
        <dbReference type="ChEBI" id="CHEBI:15377"/>
        <dbReference type="ChEBI" id="CHEBI:15378"/>
        <dbReference type="ChEBI" id="CHEBI:15379"/>
        <dbReference type="ChEBI" id="CHEBI:16240"/>
        <dbReference type="ChEBI" id="CHEBI:16301"/>
        <dbReference type="ChEBI" id="CHEBI:17632"/>
        <dbReference type="ChEBI" id="CHEBI:33190"/>
        <dbReference type="ChEBI" id="CHEBI:136067"/>
    </reaction>
</comment>
<keyword evidence="8" id="KW-0547">Nucleotide-binding</keyword>
<dbReference type="SUPFAM" id="SSF51412">
    <property type="entry name" value="Inosine monophosphate dehydrogenase (IMPDH)"/>
    <property type="match status" value="1"/>
</dbReference>
<evidence type="ECO:0000256" key="1">
    <source>
        <dbReference type="ARBA" id="ARBA00001917"/>
    </source>
</evidence>
<dbReference type="GO" id="GO:0018580">
    <property type="term" value="F:nitronate monooxygenase activity"/>
    <property type="evidence" value="ECO:0007669"/>
    <property type="project" value="InterPro"/>
</dbReference>
<evidence type="ECO:0000256" key="11">
    <source>
        <dbReference type="ARBA" id="ARBA00031155"/>
    </source>
</evidence>
<protein>
    <recommendedName>
        <fullName evidence="4">Probable nitronate monooxygenase</fullName>
    </recommendedName>
    <alternativeName>
        <fullName evidence="11">Propionate 3-nitronate monooxygenase</fullName>
    </alternativeName>
</protein>
<comment type="function">
    <text evidence="2">Nitronate monooxygenase that uses molecular oxygen to catalyze the oxidative denitrification of alkyl nitronates. Acts on propionate 3-nitronate (P3N), the presumed physiological substrate. Probably functions in the detoxification of P3N, a metabolic poison produced by plants and fungi as a defense mechanism.</text>
</comment>
<gene>
    <name evidence="13" type="ORF">CHH64_13875</name>
</gene>
<dbReference type="GO" id="GO:0009636">
    <property type="term" value="P:response to toxic substance"/>
    <property type="evidence" value="ECO:0007669"/>
    <property type="project" value="UniProtKB-KW"/>
</dbReference>
<evidence type="ECO:0000256" key="9">
    <source>
        <dbReference type="ARBA" id="ARBA00023002"/>
    </source>
</evidence>
<dbReference type="InterPro" id="IPR013785">
    <property type="entry name" value="Aldolase_TIM"/>
</dbReference>
<dbReference type="PANTHER" id="PTHR42747:SF3">
    <property type="entry name" value="NITRONATE MONOOXYGENASE-RELATED"/>
    <property type="match status" value="1"/>
</dbReference>
<comment type="similarity">
    <text evidence="3">Belongs to the nitronate monooxygenase family. NMO class I subfamily.</text>
</comment>
<proteinExistence type="inferred from homology"/>
<evidence type="ECO:0000256" key="7">
    <source>
        <dbReference type="ARBA" id="ARBA00022643"/>
    </source>
</evidence>
<evidence type="ECO:0000256" key="3">
    <source>
        <dbReference type="ARBA" id="ARBA00009881"/>
    </source>
</evidence>
<dbReference type="RefSeq" id="WP_095235246.1">
    <property type="nucleotide sequence ID" value="NZ_NPBE01000315.1"/>
</dbReference>
<evidence type="ECO:0000256" key="4">
    <source>
        <dbReference type="ARBA" id="ARBA00013457"/>
    </source>
</evidence>
<dbReference type="InterPro" id="IPR004136">
    <property type="entry name" value="NMO"/>
</dbReference>
<dbReference type="GO" id="GO:0000166">
    <property type="term" value="F:nucleotide binding"/>
    <property type="evidence" value="ECO:0007669"/>
    <property type="project" value="UniProtKB-KW"/>
</dbReference>
<accession>A0A268A919</accession>
<keyword evidence="7" id="KW-0288">FMN</keyword>
<keyword evidence="10 13" id="KW-0503">Monooxygenase</keyword>
<keyword evidence="6" id="KW-0285">Flavoprotein</keyword>
<sequence length="351" mass="37821">MPNRLIDALSISHPIIQAPMAGGITTAELVTAVSEAGALGMIGAGYLDAESTRHQIHEVKAETDKPFGINLFVPSPYKEEKDIIQKAQLSLQPYLEKLGSLGVESAFTSYEQTLEIFYRQVNVVIEEQVRVCSFTFGMPSSDVIHSLKQAGIYTIGTATTLSEALAIEAAGMDAVVLQGSEAGGHRGNFLAGVEQSMIGLMALIPQTVDQVNIPVIAAGGIMDRRGVQAAQCLGAEGAQLGTAFLTCKESGANPLYKQAILEGQQEDKTTLTKAFSGKAARGIENDFIREMRKFEQELPDFPIQNTLTKSIRSAAAQHNDRNMMSLWCGQNPNLAEPITAQQLMHKLVDEA</sequence>
<evidence type="ECO:0000256" key="5">
    <source>
        <dbReference type="ARBA" id="ARBA00022575"/>
    </source>
</evidence>